<dbReference type="InterPro" id="IPR001647">
    <property type="entry name" value="HTH_TetR"/>
</dbReference>
<dbReference type="InterPro" id="IPR050109">
    <property type="entry name" value="HTH-type_TetR-like_transc_reg"/>
</dbReference>
<reference evidence="7" key="1">
    <citation type="submission" date="2016-10" db="EMBL/GenBank/DDBJ databases">
        <authorList>
            <person name="Varghese N."/>
            <person name="Submissions S."/>
        </authorList>
    </citation>
    <scope>NUCLEOTIDE SEQUENCE [LARGE SCALE GENOMIC DNA]</scope>
    <source>
        <strain evidence="7">CGMCC 4.6609</strain>
    </source>
</reference>
<keyword evidence="1" id="KW-0805">Transcription regulation</keyword>
<dbReference type="AlphaFoldDB" id="A0A1H0X505"/>
<accession>A0A1H0X505</accession>
<dbReference type="Proteomes" id="UP000199691">
    <property type="component" value="Unassembled WGS sequence"/>
</dbReference>
<evidence type="ECO:0000256" key="3">
    <source>
        <dbReference type="ARBA" id="ARBA00023163"/>
    </source>
</evidence>
<dbReference type="InterPro" id="IPR009057">
    <property type="entry name" value="Homeodomain-like_sf"/>
</dbReference>
<proteinExistence type="predicted"/>
<dbReference type="PRINTS" id="PR00455">
    <property type="entry name" value="HTHTETR"/>
</dbReference>
<dbReference type="Gene3D" id="1.10.357.10">
    <property type="entry name" value="Tetracycline Repressor, domain 2"/>
    <property type="match status" value="1"/>
</dbReference>
<dbReference type="EMBL" id="FNIX01000035">
    <property type="protein sequence ID" value="SDP98034.1"/>
    <property type="molecule type" value="Genomic_DNA"/>
</dbReference>
<sequence length="226" mass="23788">MIGGIAEAGGLYGDAVADTRQRLIDGAIETIRTHGLTGTTARSIAATAGVNQALVFYHFGTVHDLLQAACLAATRARVELFAERLEHVTDLRQLLALGRALHDEERAEGNVMVLAQLLAGAQTDPDLAEATAASLRLWISPIEGALTRLLAGSPVSELVDTPGLARAVSAGFIGLELYEGVDPDGAKAALDSLDRLAVLVEVVDDLGPVAVRALRAKLRKTAKNRR</sequence>
<dbReference type="PANTHER" id="PTHR30055:SF234">
    <property type="entry name" value="HTH-TYPE TRANSCRIPTIONAL REGULATOR BETI"/>
    <property type="match status" value="1"/>
</dbReference>
<feature type="DNA-binding region" description="H-T-H motif" evidence="4">
    <location>
        <begin position="40"/>
        <end position="59"/>
    </location>
</feature>
<feature type="domain" description="HTH tetR-type" evidence="5">
    <location>
        <begin position="17"/>
        <end position="77"/>
    </location>
</feature>
<keyword evidence="3" id="KW-0804">Transcription</keyword>
<dbReference type="PANTHER" id="PTHR30055">
    <property type="entry name" value="HTH-TYPE TRANSCRIPTIONAL REGULATOR RUTR"/>
    <property type="match status" value="1"/>
</dbReference>
<keyword evidence="2 4" id="KW-0238">DNA-binding</keyword>
<dbReference type="SUPFAM" id="SSF46689">
    <property type="entry name" value="Homeodomain-like"/>
    <property type="match status" value="1"/>
</dbReference>
<evidence type="ECO:0000313" key="7">
    <source>
        <dbReference type="Proteomes" id="UP000199691"/>
    </source>
</evidence>
<evidence type="ECO:0000256" key="2">
    <source>
        <dbReference type="ARBA" id="ARBA00023125"/>
    </source>
</evidence>
<evidence type="ECO:0000256" key="4">
    <source>
        <dbReference type="PROSITE-ProRule" id="PRU00335"/>
    </source>
</evidence>
<dbReference type="STRING" id="641025.SAMN05421507_13527"/>
<dbReference type="Pfam" id="PF00440">
    <property type="entry name" value="TetR_N"/>
    <property type="match status" value="1"/>
</dbReference>
<gene>
    <name evidence="6" type="ORF">SAMN05421507_13527</name>
</gene>
<keyword evidence="7" id="KW-1185">Reference proteome</keyword>
<protein>
    <submittedName>
        <fullName evidence="6">Regulatory protein, tetR family</fullName>
    </submittedName>
</protein>
<name>A0A1H0X505_9PSEU</name>
<dbReference type="PROSITE" id="PS50977">
    <property type="entry name" value="HTH_TETR_2"/>
    <property type="match status" value="1"/>
</dbReference>
<organism evidence="6 7">
    <name type="scientific">Lentzea jiangxiensis</name>
    <dbReference type="NCBI Taxonomy" id="641025"/>
    <lineage>
        <taxon>Bacteria</taxon>
        <taxon>Bacillati</taxon>
        <taxon>Actinomycetota</taxon>
        <taxon>Actinomycetes</taxon>
        <taxon>Pseudonocardiales</taxon>
        <taxon>Pseudonocardiaceae</taxon>
        <taxon>Lentzea</taxon>
    </lineage>
</organism>
<evidence type="ECO:0000259" key="5">
    <source>
        <dbReference type="PROSITE" id="PS50977"/>
    </source>
</evidence>
<dbReference type="SUPFAM" id="SSF48498">
    <property type="entry name" value="Tetracyclin repressor-like, C-terminal domain"/>
    <property type="match status" value="1"/>
</dbReference>
<evidence type="ECO:0000256" key="1">
    <source>
        <dbReference type="ARBA" id="ARBA00023015"/>
    </source>
</evidence>
<evidence type="ECO:0000313" key="6">
    <source>
        <dbReference type="EMBL" id="SDP98034.1"/>
    </source>
</evidence>
<dbReference type="InterPro" id="IPR036271">
    <property type="entry name" value="Tet_transcr_reg_TetR-rel_C_sf"/>
</dbReference>
<dbReference type="GO" id="GO:0003700">
    <property type="term" value="F:DNA-binding transcription factor activity"/>
    <property type="evidence" value="ECO:0007669"/>
    <property type="project" value="TreeGrafter"/>
</dbReference>
<dbReference type="GO" id="GO:0000976">
    <property type="term" value="F:transcription cis-regulatory region binding"/>
    <property type="evidence" value="ECO:0007669"/>
    <property type="project" value="TreeGrafter"/>
</dbReference>